<keyword evidence="11" id="KW-1185">Reference proteome</keyword>
<feature type="compositionally biased region" description="Polar residues" evidence="8">
    <location>
        <begin position="508"/>
        <end position="518"/>
    </location>
</feature>
<comment type="caution">
    <text evidence="10">The sequence shown here is derived from an EMBL/GenBank/DDBJ whole genome shotgun (WGS) entry which is preliminary data.</text>
</comment>
<proteinExistence type="inferred from homology"/>
<protein>
    <submittedName>
        <fullName evidence="10">Chromatin modification-related protein yng2</fullName>
    </submittedName>
</protein>
<evidence type="ECO:0000256" key="5">
    <source>
        <dbReference type="ARBA" id="ARBA00022833"/>
    </source>
</evidence>
<dbReference type="EMBL" id="JAOAOG010000059">
    <property type="protein sequence ID" value="KAJ6251440.1"/>
    <property type="molecule type" value="Genomic_DNA"/>
</dbReference>
<name>A0ABQ8Z3Y9_9EUKA</name>
<keyword evidence="4 7" id="KW-0863">Zinc-finger</keyword>
<organism evidence="10 11">
    <name type="scientific">Anaeramoeba flamelloides</name>
    <dbReference type="NCBI Taxonomy" id="1746091"/>
    <lineage>
        <taxon>Eukaryota</taxon>
        <taxon>Metamonada</taxon>
        <taxon>Anaeramoebidae</taxon>
        <taxon>Anaeramoeba</taxon>
    </lineage>
</organism>
<gene>
    <name evidence="10" type="ORF">M0813_14980</name>
</gene>
<evidence type="ECO:0000256" key="2">
    <source>
        <dbReference type="ARBA" id="ARBA00010210"/>
    </source>
</evidence>
<comment type="similarity">
    <text evidence="2">Belongs to the ING family.</text>
</comment>
<feature type="compositionally biased region" description="Low complexity" evidence="8">
    <location>
        <begin position="464"/>
        <end position="486"/>
    </location>
</feature>
<dbReference type="CDD" id="cd15505">
    <property type="entry name" value="PHD_ING"/>
    <property type="match status" value="1"/>
</dbReference>
<evidence type="ECO:0000313" key="10">
    <source>
        <dbReference type="EMBL" id="KAJ6251440.1"/>
    </source>
</evidence>
<evidence type="ECO:0000256" key="3">
    <source>
        <dbReference type="ARBA" id="ARBA00022723"/>
    </source>
</evidence>
<comment type="subcellular location">
    <subcellularLocation>
        <location evidence="1">Nucleus</location>
    </subcellularLocation>
</comment>
<dbReference type="InterPro" id="IPR019787">
    <property type="entry name" value="Znf_PHD-finger"/>
</dbReference>
<dbReference type="InterPro" id="IPR028651">
    <property type="entry name" value="ING_fam"/>
</dbReference>
<feature type="compositionally biased region" description="Basic and acidic residues" evidence="8">
    <location>
        <begin position="122"/>
        <end position="132"/>
    </location>
</feature>
<dbReference type="Proteomes" id="UP001150062">
    <property type="component" value="Unassembled WGS sequence"/>
</dbReference>
<keyword evidence="3" id="KW-0479">Metal-binding</keyword>
<dbReference type="Gene3D" id="1.20.58.2050">
    <property type="match status" value="1"/>
</dbReference>
<feature type="region of interest" description="Disordered" evidence="8">
    <location>
        <begin position="152"/>
        <end position="192"/>
    </location>
</feature>
<feature type="compositionally biased region" description="Basic and acidic residues" evidence="8">
    <location>
        <begin position="316"/>
        <end position="334"/>
    </location>
</feature>
<feature type="compositionally biased region" description="Low complexity" evidence="8">
    <location>
        <begin position="497"/>
        <end position="507"/>
    </location>
</feature>
<dbReference type="SMART" id="SM00249">
    <property type="entry name" value="PHD"/>
    <property type="match status" value="1"/>
</dbReference>
<evidence type="ECO:0000256" key="4">
    <source>
        <dbReference type="ARBA" id="ARBA00022771"/>
    </source>
</evidence>
<keyword evidence="6" id="KW-0539">Nucleus</keyword>
<dbReference type="InterPro" id="IPR001965">
    <property type="entry name" value="Znf_PHD"/>
</dbReference>
<feature type="region of interest" description="Disordered" evidence="8">
    <location>
        <begin position="50"/>
        <end position="137"/>
    </location>
</feature>
<evidence type="ECO:0000313" key="11">
    <source>
        <dbReference type="Proteomes" id="UP001150062"/>
    </source>
</evidence>
<evidence type="ECO:0000259" key="9">
    <source>
        <dbReference type="PROSITE" id="PS50016"/>
    </source>
</evidence>
<evidence type="ECO:0000256" key="7">
    <source>
        <dbReference type="PROSITE-ProRule" id="PRU00146"/>
    </source>
</evidence>
<dbReference type="InterPro" id="IPR038437">
    <property type="entry name" value="GINS_Psf3_sf"/>
</dbReference>
<feature type="compositionally biased region" description="Basic residues" evidence="8">
    <location>
        <begin position="272"/>
        <end position="301"/>
    </location>
</feature>
<dbReference type="Gene3D" id="3.30.40.10">
    <property type="entry name" value="Zinc/RING finger domain, C3HC4 (zinc finger)"/>
    <property type="match status" value="1"/>
</dbReference>
<feature type="compositionally biased region" description="Basic and acidic residues" evidence="8">
    <location>
        <begin position="62"/>
        <end position="78"/>
    </location>
</feature>
<dbReference type="SUPFAM" id="SSF57903">
    <property type="entry name" value="FYVE/PHD zinc finger"/>
    <property type="match status" value="1"/>
</dbReference>
<feature type="compositionally biased region" description="Basic residues" evidence="8">
    <location>
        <begin position="95"/>
        <end position="117"/>
    </location>
</feature>
<feature type="region of interest" description="Disordered" evidence="8">
    <location>
        <begin position="246"/>
        <end position="344"/>
    </location>
</feature>
<dbReference type="InterPro" id="IPR011011">
    <property type="entry name" value="Znf_FYVE_PHD"/>
</dbReference>
<dbReference type="PANTHER" id="PTHR10333">
    <property type="entry name" value="INHIBITOR OF GROWTH PROTEIN"/>
    <property type="match status" value="1"/>
</dbReference>
<evidence type="ECO:0000256" key="8">
    <source>
        <dbReference type="SAM" id="MobiDB-lite"/>
    </source>
</evidence>
<evidence type="ECO:0000256" key="1">
    <source>
        <dbReference type="ARBA" id="ARBA00004123"/>
    </source>
</evidence>
<reference evidence="10" key="1">
    <citation type="submission" date="2022-08" db="EMBL/GenBank/DDBJ databases">
        <title>Novel sulfate-reducing endosymbionts in the free-living metamonad Anaeramoeba.</title>
        <authorList>
            <person name="Jerlstrom-Hultqvist J."/>
            <person name="Cepicka I."/>
            <person name="Gallot-Lavallee L."/>
            <person name="Salas-Leiva D."/>
            <person name="Curtis B.A."/>
            <person name="Zahonova K."/>
            <person name="Pipaliya S."/>
            <person name="Dacks J."/>
            <person name="Roger A.J."/>
        </authorList>
    </citation>
    <scope>NUCLEOTIDE SEQUENCE</scope>
    <source>
        <strain evidence="10">Schooner1</strain>
    </source>
</reference>
<feature type="compositionally biased region" description="Basic residues" evidence="8">
    <location>
        <begin position="249"/>
        <end position="261"/>
    </location>
</feature>
<feature type="compositionally biased region" description="Acidic residues" evidence="8">
    <location>
        <begin position="174"/>
        <end position="191"/>
    </location>
</feature>
<feature type="compositionally biased region" description="Polar residues" evidence="8">
    <location>
        <begin position="335"/>
        <end position="344"/>
    </location>
</feature>
<feature type="domain" description="PHD-type" evidence="9">
    <location>
        <begin position="194"/>
        <end position="243"/>
    </location>
</feature>
<feature type="region of interest" description="Disordered" evidence="8">
    <location>
        <begin position="452"/>
        <end position="518"/>
    </location>
</feature>
<sequence length="612" mass="71979">MEDYWSLPSLLAEEQSVSVKFLKPAHYIGFLVRLPELSDSLSKISIQKNGINKKTGGNENYVKIETERKEKENEKKNENGNGTSKRKSQNQNSTQKKKQKNKKTTGSKKRKTKKKNQSLKSKTLEQNHKEKYNGIMFSKNNSKLLNLELEKDTNHKNEEESDLNTLRSQKNLESEENEENDQDTDDEDDPELEKNWCCGRILEDEDWVMCDNKNCERKWFHYSCVNITEPPKGDWYCPSCRNNSQFNKNNKKKKSKNKNKNKNQNQNENHNSPKKKNTPKARRKKTTVSKKSNSTKKKQKKFPLLNENQIEEQEQEQEHWQEQGQKQEQEEISNRKPNQKNSIIPENTRTKLPLWLIQSLKWLRTVLIKLPFHYTQKYRLRVLNDRDLTDLHKKSEHYFYTGSFLAKTVMDYKISDEFVTIFAKRLQEIAKWALFWDSGVERVSIPWQKAPIDHTLDNNDNDNDNNGNVNDNGIGSNNTNQNQNQNQKKKDLKQEMNSNNNFNNPNSTAHNKINPNLQNMPENVLPAFEIDELELFGALKPSDRSLLTLTSLTAFTEHQAIYGARLTNLERVIHFFCWINSEKWRLWKERNQSSPVIRNNSMFDIVTNDQIH</sequence>
<dbReference type="InterPro" id="IPR013083">
    <property type="entry name" value="Znf_RING/FYVE/PHD"/>
</dbReference>
<evidence type="ECO:0000256" key="6">
    <source>
        <dbReference type="ARBA" id="ARBA00023242"/>
    </source>
</evidence>
<dbReference type="PROSITE" id="PS50016">
    <property type="entry name" value="ZF_PHD_2"/>
    <property type="match status" value="1"/>
</dbReference>
<keyword evidence="5" id="KW-0862">Zinc</keyword>
<accession>A0ABQ8Z3Y9</accession>